<protein>
    <submittedName>
        <fullName evidence="2">Uncharacterized protein</fullName>
    </submittedName>
</protein>
<keyword evidence="1" id="KW-0472">Membrane</keyword>
<gene>
    <name evidence="2" type="ORF">UT12_C0001G0041</name>
</gene>
<organism evidence="2 3">
    <name type="scientific">Candidatus Curtissbacteria bacterium GW2011_GWC2_38_9</name>
    <dbReference type="NCBI Taxonomy" id="1618414"/>
    <lineage>
        <taxon>Bacteria</taxon>
        <taxon>Candidatus Curtissiibacteriota</taxon>
    </lineage>
</organism>
<proteinExistence type="predicted"/>
<evidence type="ECO:0000313" key="3">
    <source>
        <dbReference type="Proteomes" id="UP000034893"/>
    </source>
</evidence>
<name>A0A0G0LE82_9BACT</name>
<dbReference type="EMBL" id="LBVP01000001">
    <property type="protein sequence ID" value="KKQ90173.1"/>
    <property type="molecule type" value="Genomic_DNA"/>
</dbReference>
<sequence>MNINDLKALVHFIMPSVNSNKNLTVKDLVFWIIRIAVGLFVLWFVVYVLNFHFSIGFGR</sequence>
<feature type="transmembrane region" description="Helical" evidence="1">
    <location>
        <begin position="28"/>
        <end position="49"/>
    </location>
</feature>
<comment type="caution">
    <text evidence="2">The sequence shown here is derived from an EMBL/GenBank/DDBJ whole genome shotgun (WGS) entry which is preliminary data.</text>
</comment>
<evidence type="ECO:0000313" key="2">
    <source>
        <dbReference type="EMBL" id="KKQ90173.1"/>
    </source>
</evidence>
<keyword evidence="1" id="KW-0812">Transmembrane</keyword>
<dbReference type="Proteomes" id="UP000034893">
    <property type="component" value="Unassembled WGS sequence"/>
</dbReference>
<evidence type="ECO:0000256" key="1">
    <source>
        <dbReference type="SAM" id="Phobius"/>
    </source>
</evidence>
<dbReference type="AlphaFoldDB" id="A0A0G0LE82"/>
<reference evidence="2 3" key="1">
    <citation type="journal article" date="2015" name="Nature">
        <title>rRNA introns, odd ribosomes, and small enigmatic genomes across a large radiation of phyla.</title>
        <authorList>
            <person name="Brown C.T."/>
            <person name="Hug L.A."/>
            <person name="Thomas B.C."/>
            <person name="Sharon I."/>
            <person name="Castelle C.J."/>
            <person name="Singh A."/>
            <person name="Wilkins M.J."/>
            <person name="Williams K.H."/>
            <person name="Banfield J.F."/>
        </authorList>
    </citation>
    <scope>NUCLEOTIDE SEQUENCE [LARGE SCALE GENOMIC DNA]</scope>
</reference>
<keyword evidence="1" id="KW-1133">Transmembrane helix</keyword>
<accession>A0A0G0LE82</accession>